<sequence>MALPNAQAQLKAARRTAVGETSNARPRVLARKARSSSSEESDEQSEQESGEQSDEESGEDEVELATPRRREMPSTEKKNASKRRPDSAAPSSTRQPKASSPAVQAHAKAVQPSLRTAPHSTSETQRIAEKMSLRELQEQEKALAFFHAQKRRNVGAAALTTQKGGINAASTNGAHTPAKTNGSGRRARMGVTQKETPETSSSLTYIAPPARNGFLASTAQLVSPAKCTATPAEKPTNPVIHSTAWRRLVFKKAPPNILHAVSTTPYLPGKRLVGNGCI</sequence>
<accession>A0A9W6X8I7</accession>
<dbReference type="Proteomes" id="UP001165121">
    <property type="component" value="Unassembled WGS sequence"/>
</dbReference>
<comment type="caution">
    <text evidence="2">The sequence shown here is derived from an EMBL/GenBank/DDBJ whole genome shotgun (WGS) entry which is preliminary data.</text>
</comment>
<feature type="compositionally biased region" description="Polar residues" evidence="1">
    <location>
        <begin position="89"/>
        <end position="102"/>
    </location>
</feature>
<feature type="compositionally biased region" description="Basic and acidic residues" evidence="1">
    <location>
        <begin position="66"/>
        <end position="86"/>
    </location>
</feature>
<dbReference type="AlphaFoldDB" id="A0A9W6X8I7"/>
<name>A0A9W6X8I7_9STRA</name>
<keyword evidence="3" id="KW-1185">Reference proteome</keyword>
<reference evidence="2" key="1">
    <citation type="submission" date="2023-04" db="EMBL/GenBank/DDBJ databases">
        <title>Phytophthora fragariaefolia NBRC 109709.</title>
        <authorList>
            <person name="Ichikawa N."/>
            <person name="Sato H."/>
            <person name="Tonouchi N."/>
        </authorList>
    </citation>
    <scope>NUCLEOTIDE SEQUENCE</scope>
    <source>
        <strain evidence="2">NBRC 109709</strain>
    </source>
</reference>
<evidence type="ECO:0000313" key="3">
    <source>
        <dbReference type="Proteomes" id="UP001165121"/>
    </source>
</evidence>
<dbReference type="OrthoDB" id="124836at2759"/>
<feature type="compositionally biased region" description="Acidic residues" evidence="1">
    <location>
        <begin position="39"/>
        <end position="63"/>
    </location>
</feature>
<evidence type="ECO:0000256" key="1">
    <source>
        <dbReference type="SAM" id="MobiDB-lite"/>
    </source>
</evidence>
<feature type="compositionally biased region" description="Polar residues" evidence="1">
    <location>
        <begin position="166"/>
        <end position="183"/>
    </location>
</feature>
<evidence type="ECO:0000313" key="2">
    <source>
        <dbReference type="EMBL" id="GMF33716.1"/>
    </source>
</evidence>
<organism evidence="2 3">
    <name type="scientific">Phytophthora fragariaefolia</name>
    <dbReference type="NCBI Taxonomy" id="1490495"/>
    <lineage>
        <taxon>Eukaryota</taxon>
        <taxon>Sar</taxon>
        <taxon>Stramenopiles</taxon>
        <taxon>Oomycota</taxon>
        <taxon>Peronosporomycetes</taxon>
        <taxon>Peronosporales</taxon>
        <taxon>Peronosporaceae</taxon>
        <taxon>Phytophthora</taxon>
    </lineage>
</organism>
<feature type="region of interest" description="Disordered" evidence="1">
    <location>
        <begin position="1"/>
        <end position="126"/>
    </location>
</feature>
<feature type="region of interest" description="Disordered" evidence="1">
    <location>
        <begin position="166"/>
        <end position="206"/>
    </location>
</feature>
<dbReference type="EMBL" id="BSXT01000763">
    <property type="protein sequence ID" value="GMF33716.1"/>
    <property type="molecule type" value="Genomic_DNA"/>
</dbReference>
<protein>
    <submittedName>
        <fullName evidence="2">Unnamed protein product</fullName>
    </submittedName>
</protein>
<proteinExistence type="predicted"/>
<gene>
    <name evidence="2" type="ORF">Pfra01_000843200</name>
</gene>